<dbReference type="EMBL" id="JH159157">
    <property type="protein sequence ID" value="EGZ12371.1"/>
    <property type="molecule type" value="Genomic_DNA"/>
</dbReference>
<evidence type="ECO:0000256" key="4">
    <source>
        <dbReference type="ARBA" id="ARBA00022525"/>
    </source>
</evidence>
<dbReference type="GO" id="GO:0043657">
    <property type="term" value="C:host cell"/>
    <property type="evidence" value="ECO:0007669"/>
    <property type="project" value="UniProtKB-SubCell"/>
</dbReference>
<protein>
    <recommendedName>
        <fullName evidence="8">RxLR effector PexRD54 WY domain-containing protein</fullName>
    </recommendedName>
</protein>
<evidence type="ECO:0000256" key="3">
    <source>
        <dbReference type="ARBA" id="ARBA00010400"/>
    </source>
</evidence>
<dbReference type="RefSeq" id="XP_009532704.1">
    <property type="nucleotide sequence ID" value="XM_009534409.1"/>
</dbReference>
<evidence type="ECO:0000256" key="2">
    <source>
        <dbReference type="ARBA" id="ARBA00004613"/>
    </source>
</evidence>
<evidence type="ECO:0000256" key="1">
    <source>
        <dbReference type="ARBA" id="ARBA00004340"/>
    </source>
</evidence>
<dbReference type="OMA" id="THPANIF"/>
<comment type="similarity">
    <text evidence="3">Belongs to the RxLR effector family.</text>
</comment>
<dbReference type="GeneID" id="20647263"/>
<dbReference type="InterPro" id="IPR054463">
    <property type="entry name" value="PexRD54_WY"/>
</dbReference>
<feature type="region of interest" description="Disordered" evidence="7">
    <location>
        <begin position="1"/>
        <end position="20"/>
    </location>
</feature>
<evidence type="ECO:0000256" key="7">
    <source>
        <dbReference type="SAM" id="MobiDB-lite"/>
    </source>
</evidence>
<evidence type="ECO:0000256" key="6">
    <source>
        <dbReference type="ARBA" id="ARBA00023026"/>
    </source>
</evidence>
<evidence type="ECO:0000313" key="10">
    <source>
        <dbReference type="Proteomes" id="UP000002640"/>
    </source>
</evidence>
<organism evidence="9 10">
    <name type="scientific">Phytophthora sojae (strain P6497)</name>
    <name type="common">Soybean stem and root rot agent</name>
    <name type="synonym">Phytophthora megasperma f. sp. glycines</name>
    <dbReference type="NCBI Taxonomy" id="1094619"/>
    <lineage>
        <taxon>Eukaryota</taxon>
        <taxon>Sar</taxon>
        <taxon>Stramenopiles</taxon>
        <taxon>Oomycota</taxon>
        <taxon>Peronosporomycetes</taxon>
        <taxon>Peronosporales</taxon>
        <taxon>Peronosporaceae</taxon>
        <taxon>Phytophthora</taxon>
    </lineage>
</organism>
<dbReference type="AlphaFoldDB" id="G4ZWE3"/>
<feature type="domain" description="RxLR effector PexRD54 WY" evidence="8">
    <location>
        <begin position="171"/>
        <end position="210"/>
    </location>
</feature>
<dbReference type="InParanoid" id="G4ZWE3"/>
<dbReference type="KEGG" id="psoj:PHYSODRAFT_336796"/>
<gene>
    <name evidence="9" type="ORF">PHYSODRAFT_336796</name>
</gene>
<keyword evidence="10" id="KW-1185">Reference proteome</keyword>
<accession>G4ZWE3</accession>
<sequence length="401" mass="44775">MSVDLHSNSHSQTRPPTDQATTFSTRVHCAALLAASIVLANADVSSAVVEPRHFSSSLRSLAADHNDPLTRRRRSTNAPVDDDEERGPFAFIDYMNGKGKINAMMQAPEKGDDNVFANPQCKNWATKNNADDDAIGALTRRFGAPEVTTMLAAAAKNPNTKEAAAVLQARQIKGWLSYNLDPDDIFKLMKLDQASNNLFDNPTLTAWTNYLAAFNKKNPRKETTSLQGFTKSYGEEGFLKILASADDSVGTTKCKEELAKGWLDEPTHPANIFKFLKLDEAGDDLLTNPLLSTWALYVQEFNKKYPFAKATMIQTFSKSYSEEKVAVMIQAATKNPETEKFAKDRQTAQFKQWMVDEKTPDDVFKKVLMLDSTDSPNADIWRSYYSAYDKEYTGKLLSFKP</sequence>
<proteinExistence type="inferred from homology"/>
<keyword evidence="4" id="KW-0964">Secreted</keyword>
<dbReference type="Pfam" id="PF22748">
    <property type="entry name" value="PexRD54_WY"/>
    <property type="match status" value="2"/>
</dbReference>
<keyword evidence="5" id="KW-0732">Signal</keyword>
<name>G4ZWE3_PHYSP</name>
<evidence type="ECO:0000256" key="5">
    <source>
        <dbReference type="ARBA" id="ARBA00022729"/>
    </source>
</evidence>
<evidence type="ECO:0000259" key="8">
    <source>
        <dbReference type="Pfam" id="PF22748"/>
    </source>
</evidence>
<reference evidence="9 10" key="1">
    <citation type="journal article" date="2006" name="Science">
        <title>Phytophthora genome sequences uncover evolutionary origins and mechanisms of pathogenesis.</title>
        <authorList>
            <person name="Tyler B.M."/>
            <person name="Tripathy S."/>
            <person name="Zhang X."/>
            <person name="Dehal P."/>
            <person name="Jiang R.H."/>
            <person name="Aerts A."/>
            <person name="Arredondo F.D."/>
            <person name="Baxter L."/>
            <person name="Bensasson D."/>
            <person name="Beynon J.L."/>
            <person name="Chapman J."/>
            <person name="Damasceno C.M."/>
            <person name="Dorrance A.E."/>
            <person name="Dou D."/>
            <person name="Dickerman A.W."/>
            <person name="Dubchak I.L."/>
            <person name="Garbelotto M."/>
            <person name="Gijzen M."/>
            <person name="Gordon S.G."/>
            <person name="Govers F."/>
            <person name="Grunwald N.J."/>
            <person name="Huang W."/>
            <person name="Ivors K.L."/>
            <person name="Jones R.W."/>
            <person name="Kamoun S."/>
            <person name="Krampis K."/>
            <person name="Lamour K.H."/>
            <person name="Lee M.K."/>
            <person name="McDonald W.H."/>
            <person name="Medina M."/>
            <person name="Meijer H.J."/>
            <person name="Nordberg E.K."/>
            <person name="Maclean D.J."/>
            <person name="Ospina-Giraldo M.D."/>
            <person name="Morris P.F."/>
            <person name="Phuntumart V."/>
            <person name="Putnam N.H."/>
            <person name="Rash S."/>
            <person name="Rose J.K."/>
            <person name="Sakihama Y."/>
            <person name="Salamov A.A."/>
            <person name="Savidor A."/>
            <person name="Scheuring C.F."/>
            <person name="Smith B.M."/>
            <person name="Sobral B.W."/>
            <person name="Terry A."/>
            <person name="Torto-Alalibo T.A."/>
            <person name="Win J."/>
            <person name="Xu Z."/>
            <person name="Zhang H."/>
            <person name="Grigoriev I.V."/>
            <person name="Rokhsar D.S."/>
            <person name="Boore J.L."/>
        </authorList>
    </citation>
    <scope>NUCLEOTIDE SEQUENCE [LARGE SCALE GENOMIC DNA]</scope>
    <source>
        <strain evidence="9 10">P6497</strain>
    </source>
</reference>
<comment type="subcellular location">
    <subcellularLocation>
        <location evidence="1">Host cell</location>
    </subcellularLocation>
    <subcellularLocation>
        <location evidence="2">Secreted</location>
    </subcellularLocation>
</comment>
<dbReference type="SMR" id="G4ZWE3"/>
<dbReference type="Proteomes" id="UP000002640">
    <property type="component" value="Unassembled WGS sequence"/>
</dbReference>
<feature type="region of interest" description="Disordered" evidence="7">
    <location>
        <begin position="65"/>
        <end position="85"/>
    </location>
</feature>
<evidence type="ECO:0000313" key="9">
    <source>
        <dbReference type="EMBL" id="EGZ12371.1"/>
    </source>
</evidence>
<feature type="domain" description="RxLR effector PexRD54 WY" evidence="8">
    <location>
        <begin position="259"/>
        <end position="298"/>
    </location>
</feature>
<dbReference type="GO" id="GO:0005576">
    <property type="term" value="C:extracellular region"/>
    <property type="evidence" value="ECO:0007669"/>
    <property type="project" value="UniProtKB-SubCell"/>
</dbReference>
<keyword evidence="6" id="KW-0843">Virulence</keyword>